<dbReference type="Proteomes" id="UP000828390">
    <property type="component" value="Unassembled WGS sequence"/>
</dbReference>
<sequence>MSSPPGGHVFQQTATICVHIQDIIKTNILTKFHEDQTINVTKSVNKTNAPPPALIQDIIGTNLLIKFHDDRTINMASGKNDLPPRGHVFQETGTIFHDHLTINVASRENAPPSDIICTNILTKFYEDRTKNVANRLKNSLPFGGNVFQATGTIFELVQYIIGTNLLTRFYDDRTMHVASRVYTGKNAPPPGGTVFQPTRTIFSRLLTRQMLTLYNARWTKGDHKSVPLYSGEL</sequence>
<accession>A0A9D4JTM5</accession>
<comment type="caution">
    <text evidence="1">The sequence shown here is derived from an EMBL/GenBank/DDBJ whole genome shotgun (WGS) entry which is preliminary data.</text>
</comment>
<gene>
    <name evidence="1" type="ORF">DPMN_121531</name>
</gene>
<reference evidence="1" key="1">
    <citation type="journal article" date="2019" name="bioRxiv">
        <title>The Genome of the Zebra Mussel, Dreissena polymorpha: A Resource for Invasive Species Research.</title>
        <authorList>
            <person name="McCartney M.A."/>
            <person name="Auch B."/>
            <person name="Kono T."/>
            <person name="Mallez S."/>
            <person name="Zhang Y."/>
            <person name="Obille A."/>
            <person name="Becker A."/>
            <person name="Abrahante J.E."/>
            <person name="Garbe J."/>
            <person name="Badalamenti J.P."/>
            <person name="Herman A."/>
            <person name="Mangelson H."/>
            <person name="Liachko I."/>
            <person name="Sullivan S."/>
            <person name="Sone E.D."/>
            <person name="Koren S."/>
            <person name="Silverstein K.A.T."/>
            <person name="Beckman K.B."/>
            <person name="Gohl D.M."/>
        </authorList>
    </citation>
    <scope>NUCLEOTIDE SEQUENCE</scope>
    <source>
        <strain evidence="1">Duluth1</strain>
        <tissue evidence="1">Whole animal</tissue>
    </source>
</reference>
<organism evidence="1 2">
    <name type="scientific">Dreissena polymorpha</name>
    <name type="common">Zebra mussel</name>
    <name type="synonym">Mytilus polymorpha</name>
    <dbReference type="NCBI Taxonomy" id="45954"/>
    <lineage>
        <taxon>Eukaryota</taxon>
        <taxon>Metazoa</taxon>
        <taxon>Spiralia</taxon>
        <taxon>Lophotrochozoa</taxon>
        <taxon>Mollusca</taxon>
        <taxon>Bivalvia</taxon>
        <taxon>Autobranchia</taxon>
        <taxon>Heteroconchia</taxon>
        <taxon>Euheterodonta</taxon>
        <taxon>Imparidentia</taxon>
        <taxon>Neoheterodontei</taxon>
        <taxon>Myida</taxon>
        <taxon>Dreissenoidea</taxon>
        <taxon>Dreissenidae</taxon>
        <taxon>Dreissena</taxon>
    </lineage>
</organism>
<dbReference type="AlphaFoldDB" id="A0A9D4JTM5"/>
<keyword evidence="2" id="KW-1185">Reference proteome</keyword>
<dbReference type="EMBL" id="JAIWYP010000005">
    <property type="protein sequence ID" value="KAH3819787.1"/>
    <property type="molecule type" value="Genomic_DNA"/>
</dbReference>
<name>A0A9D4JTM5_DREPO</name>
<evidence type="ECO:0000313" key="1">
    <source>
        <dbReference type="EMBL" id="KAH3819787.1"/>
    </source>
</evidence>
<proteinExistence type="predicted"/>
<reference evidence="1" key="2">
    <citation type="submission" date="2020-11" db="EMBL/GenBank/DDBJ databases">
        <authorList>
            <person name="McCartney M.A."/>
            <person name="Auch B."/>
            <person name="Kono T."/>
            <person name="Mallez S."/>
            <person name="Becker A."/>
            <person name="Gohl D.M."/>
            <person name="Silverstein K.A.T."/>
            <person name="Koren S."/>
            <person name="Bechman K.B."/>
            <person name="Herman A."/>
            <person name="Abrahante J.E."/>
            <person name="Garbe J."/>
        </authorList>
    </citation>
    <scope>NUCLEOTIDE SEQUENCE</scope>
    <source>
        <strain evidence="1">Duluth1</strain>
        <tissue evidence="1">Whole animal</tissue>
    </source>
</reference>
<evidence type="ECO:0000313" key="2">
    <source>
        <dbReference type="Proteomes" id="UP000828390"/>
    </source>
</evidence>
<protein>
    <submittedName>
        <fullName evidence="1">Uncharacterized protein</fullName>
    </submittedName>
</protein>